<dbReference type="InterPro" id="IPR041577">
    <property type="entry name" value="RT_RNaseH_2"/>
</dbReference>
<dbReference type="GO" id="GO:0003676">
    <property type="term" value="F:nucleic acid binding"/>
    <property type="evidence" value="ECO:0007669"/>
    <property type="project" value="InterPro"/>
</dbReference>
<dbReference type="Pfam" id="PF00078">
    <property type="entry name" value="RVT_1"/>
    <property type="match status" value="1"/>
</dbReference>
<keyword evidence="9" id="KW-0695">RNA-directed DNA polymerase</keyword>
<keyword evidence="8" id="KW-0229">DNA integration</keyword>
<dbReference type="CDD" id="cd03715">
    <property type="entry name" value="RT_ZFREV_like"/>
    <property type="match status" value="1"/>
</dbReference>
<evidence type="ECO:0000256" key="5">
    <source>
        <dbReference type="ARBA" id="ARBA00022759"/>
    </source>
</evidence>
<dbReference type="Pfam" id="PF17919">
    <property type="entry name" value="RT_RNaseH_2"/>
    <property type="match status" value="1"/>
</dbReference>
<dbReference type="GO" id="GO:0044826">
    <property type="term" value="P:viral genome integration into host DNA"/>
    <property type="evidence" value="ECO:0007669"/>
    <property type="project" value="UniProtKB-KW"/>
</dbReference>
<dbReference type="Pfam" id="PF00075">
    <property type="entry name" value="RNase_H"/>
    <property type="match status" value="1"/>
</dbReference>
<sequence length="1139" mass="127326">MATEDQLTWELDGEPTGFWVILKCPSTLLRVQTYDQDGKPKFLFEPRETQKCLQNTNPITVLTLQLDEYRLYSPLVKPDQNIQFWLEQFPKAWAETAGMGLAKQVPPQVIQLKASAAPVSVRQYLLSKEAREGIGPHVQRLIQQGILVPVQSPWNTPLLPVRKPGTNDYRPVQDLREVNKRVQDIHPTVPNPYNLLCALPPQRSWYTVLDLKDAFFCLRLHPTSQPLFAFEWRDPGAGRTGQLTWTRLPQGFKNSPTIFDEALHRDLANFRIQHPQVTLLQYVDDLLLAGATKQDCLEGLLLELFDLGYRASAKKAQICRREATQLGVQVCGAGQSDWLTGKARKKTVQPKIGPPTTAKQVVREFFGAQVGFCRLWIPGFATLAAPLYPLTKEKGEFSWALEHQKAFDAIKKALSSAPALALPDVLKPFTLYVDERKGVARGVLTQILGPWRRPVAYLSKKLDPVASGWPICLKAIAAVAILVKDADKLTLGQNITVIAPHALENIVRQPPDRWMTNARMTHYQSLLLTERVTFAPPAALNPATLLPEETDEPVTHDCHLLIEETGVRKDLTDIPPLTGKMLTWFTDGSSYVVEGKSMAGPPVVTGTRTIWASSLPEGTSAQKAELMALTQALRLAEGKSINIYTDSRYAFATAHVHGAIYKQRGLLTSAGREIKTKEEILSLLEALHLPKRLAIIHCPGHQKAKDPISRGNQMADRVAKQAAQGVNLLPMIETPKAPEPGRQYTLEDWQEIKKIDQFSETPEGTCYTSDGKEILPHKEGLKYVQQIHRLTHLGTKHLQQLVRTSPYHVLRLPGVADSVVKHCVPCQLVNANPSRIPPGKRLRGSHPGAHWEVDFTEVKPAKYGNKYLLVFVDTFSGWVEAYPTKKETSTVVAKKILEEIFPRFGIPKVIGSDNGPAFVAQVSQGLAKILGIDWKLHCAYRPQSSGQVERMNRTIKETLTKLTTETGINDWIALLPFVLFRVRNTPGQFGLTPYELLYGGPPPLVEIASVHSADVLLSQPLFSRLKALEWVRQRAWKQLREAYSGEGDLQVPHRFQVGDSVYVRRHRAGNLETRWKGPYLVLLTTPTAVKVEGISTWIHASHVKPAPPPDSGWKAEKTENPLKLRLHRVVPYSVNNSSS</sequence>
<keyword evidence="12" id="KW-0511">Multifunctional enzyme</keyword>
<evidence type="ECO:0000256" key="6">
    <source>
        <dbReference type="ARBA" id="ARBA00022801"/>
    </source>
</evidence>
<dbReference type="GO" id="GO:0046872">
    <property type="term" value="F:metal ion binding"/>
    <property type="evidence" value="ECO:0007669"/>
    <property type="project" value="UniProtKB-KW"/>
</dbReference>
<dbReference type="InterPro" id="IPR001584">
    <property type="entry name" value="Integrase_cat-core"/>
</dbReference>
<evidence type="ECO:0000256" key="7">
    <source>
        <dbReference type="ARBA" id="ARBA00022842"/>
    </source>
</evidence>
<dbReference type="InterPro" id="IPR036397">
    <property type="entry name" value="RNaseH_sf"/>
</dbReference>
<keyword evidence="7" id="KW-0460">Magnesium</keyword>
<keyword evidence="3" id="KW-0540">Nuclease</keyword>
<dbReference type="InterPro" id="IPR012337">
    <property type="entry name" value="RNaseH-like_sf"/>
</dbReference>
<dbReference type="Gene3D" id="3.10.10.10">
    <property type="entry name" value="HIV Type 1 Reverse Transcriptase, subunit A, domain 1"/>
    <property type="match status" value="1"/>
</dbReference>
<dbReference type="InterPro" id="IPR043502">
    <property type="entry name" value="DNA/RNA_pol_sf"/>
</dbReference>
<keyword evidence="6" id="KW-0378">Hydrolase</keyword>
<dbReference type="Pfam" id="PF18697">
    <property type="entry name" value="MLVIN_C"/>
    <property type="match status" value="1"/>
</dbReference>
<dbReference type="CDD" id="cd09273">
    <property type="entry name" value="RNase_HI_RT_Bel"/>
    <property type="match status" value="1"/>
</dbReference>
<dbReference type="GO" id="GO:0003964">
    <property type="term" value="F:RNA-directed DNA polymerase activity"/>
    <property type="evidence" value="ECO:0007669"/>
    <property type="project" value="UniProtKB-KW"/>
</dbReference>
<dbReference type="GO" id="GO:0004523">
    <property type="term" value="F:RNA-DNA hybrid ribonuclease activity"/>
    <property type="evidence" value="ECO:0007669"/>
    <property type="project" value="InterPro"/>
</dbReference>
<dbReference type="InterPro" id="IPR051320">
    <property type="entry name" value="Viral_Replic_Matur_Polypro"/>
</dbReference>
<proteinExistence type="predicted"/>
<evidence type="ECO:0000256" key="3">
    <source>
        <dbReference type="ARBA" id="ARBA00022722"/>
    </source>
</evidence>
<dbReference type="Pfam" id="PF00665">
    <property type="entry name" value="rve"/>
    <property type="match status" value="1"/>
</dbReference>
<keyword evidence="4" id="KW-0479">Metal-binding</keyword>
<dbReference type="Gene3D" id="3.30.420.10">
    <property type="entry name" value="Ribonuclease H-like superfamily/Ribonuclease H"/>
    <property type="match status" value="2"/>
</dbReference>
<keyword evidence="11" id="KW-1160">Virus entry into host cell</keyword>
<evidence type="ECO:0000256" key="12">
    <source>
        <dbReference type="ARBA" id="ARBA00023268"/>
    </source>
</evidence>
<dbReference type="InterPro" id="IPR043128">
    <property type="entry name" value="Rev_trsase/Diguanyl_cyclase"/>
</dbReference>
<dbReference type="PROSITE" id="PS50879">
    <property type="entry name" value="RNASE_H_1"/>
    <property type="match status" value="1"/>
</dbReference>
<dbReference type="Gene3D" id="1.10.340.70">
    <property type="match status" value="1"/>
</dbReference>
<reference evidence="16" key="1">
    <citation type="journal article" date="2002" name="J. Virol.">
        <title>Characterization of chromosomally assigned replication-competent gamma porcine endogenous retroviruses derived from a large white pig and expression in human cells.</title>
        <authorList>
            <person name="Niebert M."/>
            <person name="Rogel-Gaillard C."/>
            <person name="Chardon P."/>
            <person name="Tonjes R.R."/>
        </authorList>
    </citation>
    <scope>NUCLEOTIDE SEQUENCE</scope>
</reference>
<dbReference type="SUPFAM" id="SSF53098">
    <property type="entry name" value="Ribonuclease H-like"/>
    <property type="match status" value="2"/>
</dbReference>
<evidence type="ECO:0000259" key="14">
    <source>
        <dbReference type="PROSITE" id="PS50879"/>
    </source>
</evidence>
<accession>Q8Q6U7</accession>
<dbReference type="InterPro" id="IPR015416">
    <property type="entry name" value="Znf_H2C2_histone_UAS-bd"/>
</dbReference>
<dbReference type="Gene3D" id="3.10.20.370">
    <property type="match status" value="1"/>
</dbReference>
<evidence type="ECO:0000256" key="8">
    <source>
        <dbReference type="ARBA" id="ARBA00022908"/>
    </source>
</evidence>
<keyword evidence="1" id="KW-0808">Transferase</keyword>
<organism evidence="16">
    <name type="scientific">Porcine endogenous retrovirus</name>
    <dbReference type="NCBI Taxonomy" id="61673"/>
    <lineage>
        <taxon>Viruses</taxon>
        <taxon>Riboviria</taxon>
        <taxon>Pararnavirae</taxon>
        <taxon>Artverviricota</taxon>
        <taxon>Revtraviricetes</taxon>
        <taxon>Ortervirales</taxon>
        <taxon>Retroviridae</taxon>
        <taxon>Orthoretrovirinae</taxon>
        <taxon>Gammaretrovirus</taxon>
        <taxon>Gammaretrovirus porConc</taxon>
        <taxon>Porcine type-C oncovirus</taxon>
    </lineage>
</organism>
<dbReference type="GO" id="GO:0015074">
    <property type="term" value="P:DNA integration"/>
    <property type="evidence" value="ECO:0007669"/>
    <property type="project" value="UniProtKB-KW"/>
</dbReference>
<dbReference type="SUPFAM" id="SSF56672">
    <property type="entry name" value="DNA/RNA polymerases"/>
    <property type="match status" value="1"/>
</dbReference>
<dbReference type="GO" id="GO:0006310">
    <property type="term" value="P:DNA recombination"/>
    <property type="evidence" value="ECO:0007669"/>
    <property type="project" value="UniProtKB-KW"/>
</dbReference>
<dbReference type="InterPro" id="IPR000477">
    <property type="entry name" value="RT_dom"/>
</dbReference>
<dbReference type="PANTHER" id="PTHR33064">
    <property type="entry name" value="POL PROTEIN"/>
    <property type="match status" value="1"/>
</dbReference>
<dbReference type="GO" id="GO:0075713">
    <property type="term" value="P:establishment of integrated proviral latency"/>
    <property type="evidence" value="ECO:0007669"/>
    <property type="project" value="UniProtKB-KW"/>
</dbReference>
<dbReference type="Gene3D" id="3.30.70.270">
    <property type="match status" value="2"/>
</dbReference>
<evidence type="ECO:0000256" key="10">
    <source>
        <dbReference type="ARBA" id="ARBA00023172"/>
    </source>
</evidence>
<feature type="domain" description="RNase H type-1" evidence="14">
    <location>
        <begin position="578"/>
        <end position="724"/>
    </location>
</feature>
<evidence type="ECO:0000256" key="1">
    <source>
        <dbReference type="ARBA" id="ARBA00022679"/>
    </source>
</evidence>
<evidence type="ECO:0000313" key="16">
    <source>
        <dbReference type="EMBL" id="AAL87853.1"/>
    </source>
</evidence>
<evidence type="ECO:0000259" key="13">
    <source>
        <dbReference type="PROSITE" id="PS50878"/>
    </source>
</evidence>
<dbReference type="PANTHER" id="PTHR33064:SF38">
    <property type="entry name" value="LRRGT00076-LIKE"/>
    <property type="match status" value="1"/>
</dbReference>
<dbReference type="Pfam" id="PF09337">
    <property type="entry name" value="zf-H2C2"/>
    <property type="match status" value="1"/>
</dbReference>
<dbReference type="Gene3D" id="2.30.30.850">
    <property type="match status" value="1"/>
</dbReference>
<dbReference type="InterPro" id="IPR040643">
    <property type="entry name" value="MLVIN_C"/>
</dbReference>
<evidence type="ECO:0000259" key="15">
    <source>
        <dbReference type="PROSITE" id="PS50994"/>
    </source>
</evidence>
<keyword evidence="10" id="KW-0233">DNA recombination</keyword>
<evidence type="ECO:0000256" key="4">
    <source>
        <dbReference type="ARBA" id="ARBA00022723"/>
    </source>
</evidence>
<gene>
    <name evidence="16" type="primary">pol</name>
</gene>
<dbReference type="PROSITE" id="PS50878">
    <property type="entry name" value="RT_POL"/>
    <property type="match status" value="1"/>
</dbReference>
<keyword evidence="11" id="KW-1179">Viral genome integration</keyword>
<protein>
    <submittedName>
        <fullName evidence="16">Pol protein</fullName>
    </submittedName>
</protein>
<evidence type="ECO:0000256" key="2">
    <source>
        <dbReference type="ARBA" id="ARBA00022695"/>
    </source>
</evidence>
<dbReference type="InterPro" id="IPR002156">
    <property type="entry name" value="RNaseH_domain"/>
</dbReference>
<dbReference type="EMBL" id="AF435966">
    <property type="protein sequence ID" value="AAL87853.1"/>
    <property type="molecule type" value="Genomic_DNA"/>
</dbReference>
<feature type="domain" description="Reverse transcriptase" evidence="13">
    <location>
        <begin position="142"/>
        <end position="330"/>
    </location>
</feature>
<feature type="domain" description="Integrase catalytic" evidence="15">
    <location>
        <begin position="843"/>
        <end position="1001"/>
    </location>
</feature>
<name>Q8Q6U7_9GAMR</name>
<evidence type="ECO:0000256" key="11">
    <source>
        <dbReference type="ARBA" id="ARBA00023195"/>
    </source>
</evidence>
<evidence type="ECO:0000256" key="9">
    <source>
        <dbReference type="ARBA" id="ARBA00022918"/>
    </source>
</evidence>
<dbReference type="PROSITE" id="PS50994">
    <property type="entry name" value="INTEGRASE"/>
    <property type="match status" value="1"/>
</dbReference>
<keyword evidence="2" id="KW-0548">Nucleotidyltransferase</keyword>
<keyword evidence="5" id="KW-0255">Endonuclease</keyword>